<organism evidence="4 5">
    <name type="scientific">Actinocorallia longicatena</name>
    <dbReference type="NCBI Taxonomy" id="111803"/>
    <lineage>
        <taxon>Bacteria</taxon>
        <taxon>Bacillati</taxon>
        <taxon>Actinomycetota</taxon>
        <taxon>Actinomycetes</taxon>
        <taxon>Streptosporangiales</taxon>
        <taxon>Thermomonosporaceae</taxon>
        <taxon>Actinocorallia</taxon>
    </lineage>
</organism>
<dbReference type="InterPro" id="IPR052336">
    <property type="entry name" value="MlaD_Phospholipid_Transporter"/>
</dbReference>
<keyword evidence="1" id="KW-0812">Transmembrane</keyword>
<evidence type="ECO:0000259" key="2">
    <source>
        <dbReference type="Pfam" id="PF02470"/>
    </source>
</evidence>
<feature type="domain" description="Mammalian cell entry C-terminal" evidence="3">
    <location>
        <begin position="130"/>
        <end position="283"/>
    </location>
</feature>
<keyword evidence="1" id="KW-0472">Membrane</keyword>
<dbReference type="Pfam" id="PF11887">
    <property type="entry name" value="Mce4_CUP1"/>
    <property type="match status" value="1"/>
</dbReference>
<dbReference type="Pfam" id="PF02470">
    <property type="entry name" value="MlaD"/>
    <property type="match status" value="1"/>
</dbReference>
<evidence type="ECO:0000256" key="1">
    <source>
        <dbReference type="SAM" id="Phobius"/>
    </source>
</evidence>
<dbReference type="InterPro" id="IPR003399">
    <property type="entry name" value="Mce/MlaD"/>
</dbReference>
<dbReference type="EMBL" id="BAAAUV010000029">
    <property type="protein sequence ID" value="GAA3236149.1"/>
    <property type="molecule type" value="Genomic_DNA"/>
</dbReference>
<gene>
    <name evidence="4" type="ORF">GCM10010468_70270</name>
</gene>
<feature type="domain" description="Mce/MlaD" evidence="2">
    <location>
        <begin position="40"/>
        <end position="114"/>
    </location>
</feature>
<comment type="caution">
    <text evidence="4">The sequence shown here is derived from an EMBL/GenBank/DDBJ whole genome shotgun (WGS) entry which is preliminary data.</text>
</comment>
<keyword evidence="1" id="KW-1133">Transmembrane helix</keyword>
<dbReference type="PANTHER" id="PTHR33371">
    <property type="entry name" value="INTERMEMBRANE PHOSPHOLIPID TRANSPORT SYSTEM BINDING PROTEIN MLAD-RELATED"/>
    <property type="match status" value="1"/>
</dbReference>
<accession>A0ABP6QLW0</accession>
<evidence type="ECO:0000313" key="4">
    <source>
        <dbReference type="EMBL" id="GAA3236149.1"/>
    </source>
</evidence>
<reference evidence="5" key="1">
    <citation type="journal article" date="2019" name="Int. J. Syst. Evol. Microbiol.">
        <title>The Global Catalogue of Microorganisms (GCM) 10K type strain sequencing project: providing services to taxonomists for standard genome sequencing and annotation.</title>
        <authorList>
            <consortium name="The Broad Institute Genomics Platform"/>
            <consortium name="The Broad Institute Genome Sequencing Center for Infectious Disease"/>
            <person name="Wu L."/>
            <person name="Ma J."/>
        </authorList>
    </citation>
    <scope>NUCLEOTIDE SEQUENCE [LARGE SCALE GENOMIC DNA]</scope>
    <source>
        <strain evidence="5">JCM 9377</strain>
    </source>
</reference>
<evidence type="ECO:0000313" key="5">
    <source>
        <dbReference type="Proteomes" id="UP001501237"/>
    </source>
</evidence>
<dbReference type="NCBIfam" id="TIGR00996">
    <property type="entry name" value="Mtu_fam_mce"/>
    <property type="match status" value="1"/>
</dbReference>
<dbReference type="RefSeq" id="WP_344837226.1">
    <property type="nucleotide sequence ID" value="NZ_BAAAUV010000029.1"/>
</dbReference>
<dbReference type="PANTHER" id="PTHR33371:SF18">
    <property type="entry name" value="MCE-FAMILY PROTEIN MCE3C"/>
    <property type="match status" value="1"/>
</dbReference>
<dbReference type="InterPro" id="IPR005693">
    <property type="entry name" value="Mce"/>
</dbReference>
<dbReference type="InterPro" id="IPR024516">
    <property type="entry name" value="Mce_C"/>
</dbReference>
<evidence type="ECO:0000259" key="3">
    <source>
        <dbReference type="Pfam" id="PF11887"/>
    </source>
</evidence>
<proteinExistence type="predicted"/>
<sequence length="340" mass="35631">MKSFRDRNPITVGLVSAVALLVIVGGVYLVGTAGLLKDRYTVSGVFEGTGNLRSGDEVRVAGVRVGEVTSVAPDFAEGHVIITWKVDSSVDLGASTRAEIRTANVLGGRYLRLTGPVTEPYLRGMPEKKRRIPQERTRTPATVNSVVQDSTKAVGKLDTAALNDLVGKLTGVTEGTRTRLRRSLANLGDLAKTVGDNSENIDKLLAGGDKLTAVAHARDGQLSRLLTNVEAMLSLLRKRRDELSVFLGGSSSTVRGLTKLIDEHQADLTGVIADLRGTLATLRPQLGDLGTVLAWAGPTLTGLAGIGGYGPWVEVVATGLGPISPADLAALAGPAKKGRS</sequence>
<keyword evidence="5" id="KW-1185">Reference proteome</keyword>
<feature type="transmembrane region" description="Helical" evidence="1">
    <location>
        <begin position="12"/>
        <end position="36"/>
    </location>
</feature>
<dbReference type="Proteomes" id="UP001501237">
    <property type="component" value="Unassembled WGS sequence"/>
</dbReference>
<name>A0ABP6QLW0_9ACTN</name>
<protein>
    <submittedName>
        <fullName evidence="4">MCE family protein</fullName>
    </submittedName>
</protein>